<comment type="caution">
    <text evidence="3">The sequence shown here is derived from an EMBL/GenBank/DDBJ whole genome shotgun (WGS) entry which is preliminary data.</text>
</comment>
<dbReference type="RefSeq" id="WP_413275626.1">
    <property type="nucleotide sequence ID" value="NZ_JBHFNT010000017.1"/>
</dbReference>
<gene>
    <name evidence="3" type="ORF">ACE1CA_01350</name>
</gene>
<dbReference type="InterPro" id="IPR027417">
    <property type="entry name" value="P-loop_NTPase"/>
</dbReference>
<sequence>MEQKNQYQTLVNNLQTALALLEIDKNSQLYQDTISVCNYLSKPGFQIAVFGPFNYGKSTLINAILGNRALPIDIIPTTGAAISVKYGEELKTKITFIDGKEINQTGTEILKEFAILDGDRRMRDDVASVQVFCPHPLLQNNVELLDLPGTNDREAQDELVRNKLLTADLIIQVLDGRQLMTLTEREKLHDWLIDRGIKSIVFVVNFLNLLESEDQKEVYKRLRFVAESFRADLPSNISNLYRVDALPALRSRLKGDVAAAQSSGLVMFESALQSILAAKQEKMEDIRLPRVVTIAAQIKQSLQTKTQSIASELETIENKHNAKIEIQQKAEKLIKQGFVTSVLELRNWLDEQTLLYRYQSEAAAALQQGQFNNWERDFLQPKLVQLQESIVKWVTQSSEFFNRPQPEILSISFPSHPQVNLPNKPTNSNDLADTASVGVATGLGWVLGGPVGAAVVGSAAYLLNKNLSKDKQQTSEESYHNQVTQLYADAVKDYLIRFSKEALDQLLKYQDKAERIMTFQMPELPLEVSSKRSQLKLLNACFENIDLNELRSGTNSL</sequence>
<name>A0ABV4WDK2_9CYAN</name>
<dbReference type="CDD" id="cd09912">
    <property type="entry name" value="DLP_2"/>
    <property type="match status" value="1"/>
</dbReference>
<keyword evidence="4" id="KW-1185">Reference proteome</keyword>
<evidence type="ECO:0000313" key="3">
    <source>
        <dbReference type="EMBL" id="MFB2833159.1"/>
    </source>
</evidence>
<dbReference type="PANTHER" id="PTHR43681:SF1">
    <property type="entry name" value="SARCALUMENIN"/>
    <property type="match status" value="1"/>
</dbReference>
<evidence type="ECO:0000259" key="2">
    <source>
        <dbReference type="Pfam" id="PF00350"/>
    </source>
</evidence>
<accession>A0ABV4WDK2</accession>
<dbReference type="Pfam" id="PF00350">
    <property type="entry name" value="Dynamin_N"/>
    <property type="match status" value="1"/>
</dbReference>
<dbReference type="EMBL" id="JBHFNT010000017">
    <property type="protein sequence ID" value="MFB2833159.1"/>
    <property type="molecule type" value="Genomic_DNA"/>
</dbReference>
<dbReference type="InterPro" id="IPR045063">
    <property type="entry name" value="Dynamin_N"/>
</dbReference>
<keyword evidence="1" id="KW-0175">Coiled coil</keyword>
<dbReference type="SUPFAM" id="SSF52540">
    <property type="entry name" value="P-loop containing nucleoside triphosphate hydrolases"/>
    <property type="match status" value="1"/>
</dbReference>
<reference evidence="3 4" key="1">
    <citation type="submission" date="2024-09" db="EMBL/GenBank/DDBJ databases">
        <title>Floridaenema gen nov. (Aerosakkonemataceae, Aerosakkonematales ord. nov., Cyanobacteria) from benthic tropical and subtropical fresh waters, with the description of four new species.</title>
        <authorList>
            <person name="Moretto J.A."/>
            <person name="Berthold D.E."/>
            <person name="Lefler F.W."/>
            <person name="Huang I.-S."/>
            <person name="Laughinghouse H. IV."/>
        </authorList>
    </citation>
    <scope>NUCLEOTIDE SEQUENCE [LARGE SCALE GENOMIC DNA]</scope>
    <source>
        <strain evidence="3 4">BLCC-F167</strain>
    </source>
</reference>
<evidence type="ECO:0000313" key="4">
    <source>
        <dbReference type="Proteomes" id="UP001576780"/>
    </source>
</evidence>
<protein>
    <submittedName>
        <fullName evidence="3">Dynamin family protein</fullName>
    </submittedName>
</protein>
<dbReference type="Gene3D" id="3.40.50.300">
    <property type="entry name" value="P-loop containing nucleotide triphosphate hydrolases"/>
    <property type="match status" value="1"/>
</dbReference>
<dbReference type="Proteomes" id="UP001576780">
    <property type="component" value="Unassembled WGS sequence"/>
</dbReference>
<dbReference type="PANTHER" id="PTHR43681">
    <property type="entry name" value="TRANSMEMBRANE GTPASE FZO"/>
    <property type="match status" value="1"/>
</dbReference>
<evidence type="ECO:0000256" key="1">
    <source>
        <dbReference type="SAM" id="Coils"/>
    </source>
</evidence>
<feature type="coiled-coil region" evidence="1">
    <location>
        <begin position="299"/>
        <end position="336"/>
    </location>
</feature>
<organism evidence="3 4">
    <name type="scientific">Floridaenema evergladense BLCC-F167</name>
    <dbReference type="NCBI Taxonomy" id="3153639"/>
    <lineage>
        <taxon>Bacteria</taxon>
        <taxon>Bacillati</taxon>
        <taxon>Cyanobacteriota</taxon>
        <taxon>Cyanophyceae</taxon>
        <taxon>Oscillatoriophycideae</taxon>
        <taxon>Aerosakkonematales</taxon>
        <taxon>Aerosakkonemataceae</taxon>
        <taxon>Floridanema</taxon>
        <taxon>Floridanema evergladense</taxon>
    </lineage>
</organism>
<feature type="domain" description="Dynamin N-terminal" evidence="2">
    <location>
        <begin position="47"/>
        <end position="205"/>
    </location>
</feature>
<proteinExistence type="predicted"/>
<dbReference type="InterPro" id="IPR051943">
    <property type="entry name" value="TRAFAC_Dynamin-like_GTPase"/>
</dbReference>